<evidence type="ECO:0000259" key="1">
    <source>
        <dbReference type="Pfam" id="PF08241"/>
    </source>
</evidence>
<protein>
    <submittedName>
        <fullName evidence="2">Class I SAM-dependent methyltransferase</fullName>
    </submittedName>
</protein>
<dbReference type="GO" id="GO:0008168">
    <property type="term" value="F:methyltransferase activity"/>
    <property type="evidence" value="ECO:0007669"/>
    <property type="project" value="UniProtKB-KW"/>
</dbReference>
<proteinExistence type="predicted"/>
<dbReference type="CDD" id="cd02440">
    <property type="entry name" value="AdoMet_MTases"/>
    <property type="match status" value="1"/>
</dbReference>
<dbReference type="PANTHER" id="PTHR43591:SF24">
    <property type="entry name" value="2-METHOXY-6-POLYPRENYL-1,4-BENZOQUINOL METHYLASE, MITOCHONDRIAL"/>
    <property type="match status" value="1"/>
</dbReference>
<dbReference type="Pfam" id="PF08241">
    <property type="entry name" value="Methyltransf_11"/>
    <property type="match status" value="1"/>
</dbReference>
<dbReference type="InterPro" id="IPR013216">
    <property type="entry name" value="Methyltransf_11"/>
</dbReference>
<dbReference type="Gene3D" id="3.40.50.150">
    <property type="entry name" value="Vaccinia Virus protein VP39"/>
    <property type="match status" value="1"/>
</dbReference>
<gene>
    <name evidence="2" type="ORF">JKJ07_26155</name>
</gene>
<dbReference type="PANTHER" id="PTHR43591">
    <property type="entry name" value="METHYLTRANSFERASE"/>
    <property type="match status" value="1"/>
</dbReference>
<reference evidence="2 3" key="1">
    <citation type="submission" date="2021-01" db="EMBL/GenBank/DDBJ databases">
        <title>Actinoplanes sp. nov. LDG1-01 isolated from lichen.</title>
        <authorList>
            <person name="Saeng-In P."/>
            <person name="Phongsopitanun W."/>
            <person name="Kanchanasin P."/>
            <person name="Yuki M."/>
            <person name="Kudo T."/>
            <person name="Ohkuma M."/>
            <person name="Tanasupawat S."/>
        </authorList>
    </citation>
    <scope>NUCLEOTIDE SEQUENCE [LARGE SCALE GENOMIC DNA]</scope>
    <source>
        <strain evidence="2 3">LDG1-01</strain>
    </source>
</reference>
<dbReference type="InterPro" id="IPR029063">
    <property type="entry name" value="SAM-dependent_MTases_sf"/>
</dbReference>
<feature type="domain" description="Methyltransferase type 11" evidence="1">
    <location>
        <begin position="52"/>
        <end position="134"/>
    </location>
</feature>
<comment type="caution">
    <text evidence="2">The sequence shown here is derived from an EMBL/GenBank/DDBJ whole genome shotgun (WGS) entry which is preliminary data.</text>
</comment>
<dbReference type="Proteomes" id="UP000598996">
    <property type="component" value="Unassembled WGS sequence"/>
</dbReference>
<keyword evidence="2" id="KW-0489">Methyltransferase</keyword>
<organism evidence="2 3">
    <name type="scientific">Paractinoplanes lichenicola</name>
    <dbReference type="NCBI Taxonomy" id="2802976"/>
    <lineage>
        <taxon>Bacteria</taxon>
        <taxon>Bacillati</taxon>
        <taxon>Actinomycetota</taxon>
        <taxon>Actinomycetes</taxon>
        <taxon>Micromonosporales</taxon>
        <taxon>Micromonosporaceae</taxon>
        <taxon>Paractinoplanes</taxon>
    </lineage>
</organism>
<name>A0ABS1VTK1_9ACTN</name>
<keyword evidence="3" id="KW-1185">Reference proteome</keyword>
<keyword evidence="2" id="KW-0808">Transferase</keyword>
<dbReference type="RefSeq" id="WP_202994406.1">
    <property type="nucleotide sequence ID" value="NZ_JAENHO010000007.1"/>
</dbReference>
<evidence type="ECO:0000313" key="2">
    <source>
        <dbReference type="EMBL" id="MBL7257794.1"/>
    </source>
</evidence>
<dbReference type="EMBL" id="JAENHO010000007">
    <property type="protein sequence ID" value="MBL7257794.1"/>
    <property type="molecule type" value="Genomic_DNA"/>
</dbReference>
<accession>A0ABS1VTK1</accession>
<evidence type="ECO:0000313" key="3">
    <source>
        <dbReference type="Proteomes" id="UP000598996"/>
    </source>
</evidence>
<dbReference type="SUPFAM" id="SSF53335">
    <property type="entry name" value="S-adenosyl-L-methionine-dependent methyltransferases"/>
    <property type="match status" value="1"/>
</dbReference>
<dbReference type="GO" id="GO:0032259">
    <property type="term" value="P:methylation"/>
    <property type="evidence" value="ECO:0007669"/>
    <property type="project" value="UniProtKB-KW"/>
</dbReference>
<sequence>MDPFDLRFFYDDYPRVEESVQSVIGESLPTNGPDQLYDLVTAMELPTGARVLDVGCGDGSHTVRLGARFDVLGIDPVPAFTHPGRYAVGLASRLPVASAVADLVWCRDVLVHEPDLDEAYAEFRRVLRPGGRALVYQMYATPSLAPFEASSLFAAMGVVPANASVSRTAAAIAAAGLRVDECLEPGSQWGEHAGEAVAGRHLMHAARLLRAPALYQERLGRATYGIALGDALWHVYRMLGKLSPRIWLLSAA</sequence>